<sequence length="239" mass="27555">MSNNVQTDHKTNNITTLHRYKTQFNADSVEWCPHDPYRHFFVCANYQFTETQQRIGLILLFSLTSSNELKLWQTIDTSAVLDQKWCPNCPILAVVNASSTIEIYKLSAHLELITSLTLSCEALILSVDWSNEHEIICSDSRGSWHKLKFDQNELRLQDSYKAHEFEAWIAAFYYWNTSIFYTGGDDAVLLMFDMRSGTAPISKNRSHEAGVTSVHANRNKEFQIVTVTMRMCDFGMYVI</sequence>
<dbReference type="GO" id="GO:0061685">
    <property type="term" value="F:diphthine methylesterase activity"/>
    <property type="evidence" value="ECO:0007669"/>
    <property type="project" value="TreeGrafter"/>
</dbReference>
<evidence type="ECO:0000313" key="4">
    <source>
        <dbReference type="EMBL" id="KAK5640751.1"/>
    </source>
</evidence>
<dbReference type="InterPro" id="IPR036322">
    <property type="entry name" value="WD40_repeat_dom_sf"/>
</dbReference>
<reference evidence="4 5" key="1">
    <citation type="journal article" date="2024" name="Insects">
        <title>An Improved Chromosome-Level Genome Assembly of the Firefly Pyrocoelia pectoralis.</title>
        <authorList>
            <person name="Fu X."/>
            <person name="Meyer-Rochow V.B."/>
            <person name="Ballantyne L."/>
            <person name="Zhu X."/>
        </authorList>
    </citation>
    <scope>NUCLEOTIDE SEQUENCE [LARGE SCALE GENOMIC DNA]</scope>
    <source>
        <strain evidence="4">XCY_ONT2</strain>
    </source>
</reference>
<evidence type="ECO:0000256" key="3">
    <source>
        <dbReference type="ARBA" id="ARBA00043952"/>
    </source>
</evidence>
<evidence type="ECO:0000256" key="1">
    <source>
        <dbReference type="ARBA" id="ARBA00022574"/>
    </source>
</evidence>
<evidence type="ECO:0000256" key="2">
    <source>
        <dbReference type="ARBA" id="ARBA00022737"/>
    </source>
</evidence>
<organism evidence="4 5">
    <name type="scientific">Pyrocoelia pectoralis</name>
    <dbReference type="NCBI Taxonomy" id="417401"/>
    <lineage>
        <taxon>Eukaryota</taxon>
        <taxon>Metazoa</taxon>
        <taxon>Ecdysozoa</taxon>
        <taxon>Arthropoda</taxon>
        <taxon>Hexapoda</taxon>
        <taxon>Insecta</taxon>
        <taxon>Pterygota</taxon>
        <taxon>Neoptera</taxon>
        <taxon>Endopterygota</taxon>
        <taxon>Coleoptera</taxon>
        <taxon>Polyphaga</taxon>
        <taxon>Elateriformia</taxon>
        <taxon>Elateroidea</taxon>
        <taxon>Lampyridae</taxon>
        <taxon>Lampyrinae</taxon>
        <taxon>Pyrocoelia</taxon>
    </lineage>
</organism>
<keyword evidence="2" id="KW-0677">Repeat</keyword>
<proteinExistence type="predicted"/>
<name>A0AAN7V886_9COLE</name>
<dbReference type="InterPro" id="IPR052415">
    <property type="entry name" value="Diphthine_MTase"/>
</dbReference>
<comment type="caution">
    <text evidence="4">The sequence shown here is derived from an EMBL/GenBank/DDBJ whole genome shotgun (WGS) entry which is preliminary data.</text>
</comment>
<dbReference type="InterPro" id="IPR015943">
    <property type="entry name" value="WD40/YVTN_repeat-like_dom_sf"/>
</dbReference>
<dbReference type="PANTHER" id="PTHR46042">
    <property type="entry name" value="DIPHTHINE METHYLTRANSFERASE"/>
    <property type="match status" value="1"/>
</dbReference>
<evidence type="ECO:0000313" key="5">
    <source>
        <dbReference type="Proteomes" id="UP001329430"/>
    </source>
</evidence>
<dbReference type="Gene3D" id="2.130.10.10">
    <property type="entry name" value="YVTN repeat-like/Quinoprotein amine dehydrogenase"/>
    <property type="match status" value="1"/>
</dbReference>
<keyword evidence="5" id="KW-1185">Reference proteome</keyword>
<dbReference type="PANTHER" id="PTHR46042:SF1">
    <property type="entry name" value="DIPHTHINE METHYLTRANSFERASE"/>
    <property type="match status" value="1"/>
</dbReference>
<protein>
    <submittedName>
        <fullName evidence="4">Uncharacterized protein</fullName>
    </submittedName>
</protein>
<dbReference type="Proteomes" id="UP001329430">
    <property type="component" value="Chromosome 7"/>
</dbReference>
<dbReference type="EMBL" id="JAVRBK010000007">
    <property type="protein sequence ID" value="KAK5640751.1"/>
    <property type="molecule type" value="Genomic_DNA"/>
</dbReference>
<dbReference type="SUPFAM" id="SSF50978">
    <property type="entry name" value="WD40 repeat-like"/>
    <property type="match status" value="1"/>
</dbReference>
<dbReference type="GO" id="GO:0017183">
    <property type="term" value="P:protein histidyl modification to diphthamide"/>
    <property type="evidence" value="ECO:0007669"/>
    <property type="project" value="TreeGrafter"/>
</dbReference>
<comment type="pathway">
    <text evidence="3">Protein modification.</text>
</comment>
<accession>A0AAN7V886</accession>
<gene>
    <name evidence="4" type="ORF">RI129_009298</name>
</gene>
<dbReference type="AlphaFoldDB" id="A0AAN7V886"/>
<keyword evidence="1" id="KW-0853">WD repeat</keyword>
<dbReference type="GO" id="GO:0005737">
    <property type="term" value="C:cytoplasm"/>
    <property type="evidence" value="ECO:0007669"/>
    <property type="project" value="TreeGrafter"/>
</dbReference>